<dbReference type="RefSeq" id="WP_354659182.1">
    <property type="nucleotide sequence ID" value="NZ_JBEXAC010000001.1"/>
</dbReference>
<protein>
    <submittedName>
        <fullName evidence="4">FecR domain-containing protein</fullName>
    </submittedName>
</protein>
<evidence type="ECO:0000313" key="4">
    <source>
        <dbReference type="EMBL" id="MET6996540.1"/>
    </source>
</evidence>
<feature type="domain" description="FecR protein" evidence="2">
    <location>
        <begin position="188"/>
        <end position="282"/>
    </location>
</feature>
<evidence type="ECO:0000259" key="3">
    <source>
        <dbReference type="Pfam" id="PF16344"/>
    </source>
</evidence>
<evidence type="ECO:0000256" key="1">
    <source>
        <dbReference type="SAM" id="Phobius"/>
    </source>
</evidence>
<name>A0ABV2T0I0_9BACT</name>
<organism evidence="4 5">
    <name type="scientific">Chitinophaga defluvii</name>
    <dbReference type="NCBI Taxonomy" id="3163343"/>
    <lineage>
        <taxon>Bacteria</taxon>
        <taxon>Pseudomonadati</taxon>
        <taxon>Bacteroidota</taxon>
        <taxon>Chitinophagia</taxon>
        <taxon>Chitinophagales</taxon>
        <taxon>Chitinophagaceae</taxon>
        <taxon>Chitinophaga</taxon>
    </lineage>
</organism>
<dbReference type="Proteomes" id="UP001549749">
    <property type="component" value="Unassembled WGS sequence"/>
</dbReference>
<dbReference type="PANTHER" id="PTHR30273:SF2">
    <property type="entry name" value="PROTEIN FECR"/>
    <property type="match status" value="1"/>
</dbReference>
<dbReference type="EMBL" id="JBEXAC010000001">
    <property type="protein sequence ID" value="MET6996540.1"/>
    <property type="molecule type" value="Genomic_DNA"/>
</dbReference>
<dbReference type="InterPro" id="IPR032508">
    <property type="entry name" value="FecR_C"/>
</dbReference>
<accession>A0ABV2T0I0</accession>
<keyword evidence="1" id="KW-1133">Transmembrane helix</keyword>
<evidence type="ECO:0000313" key="5">
    <source>
        <dbReference type="Proteomes" id="UP001549749"/>
    </source>
</evidence>
<keyword evidence="1" id="KW-0472">Membrane</keyword>
<dbReference type="Pfam" id="PF04773">
    <property type="entry name" value="FecR"/>
    <property type="match status" value="1"/>
</dbReference>
<dbReference type="Gene3D" id="2.60.120.1440">
    <property type="match status" value="1"/>
</dbReference>
<dbReference type="PANTHER" id="PTHR30273">
    <property type="entry name" value="PERIPLASMIC SIGNAL SENSOR AND SIGMA FACTOR ACTIVATOR FECR-RELATED"/>
    <property type="match status" value="1"/>
</dbReference>
<reference evidence="4 5" key="1">
    <citation type="submission" date="2024-06" db="EMBL/GenBank/DDBJ databases">
        <title>Chitinophaga defluvii sp. nov., isolated from municipal sewage.</title>
        <authorList>
            <person name="Zhang L."/>
        </authorList>
    </citation>
    <scope>NUCLEOTIDE SEQUENCE [LARGE SCALE GENOMIC DNA]</scope>
    <source>
        <strain evidence="4 5">H8</strain>
    </source>
</reference>
<dbReference type="Gene3D" id="3.55.50.30">
    <property type="match status" value="1"/>
</dbReference>
<proteinExistence type="predicted"/>
<feature type="domain" description="Protein FecR C-terminal" evidence="3">
    <location>
        <begin position="326"/>
        <end position="392"/>
    </location>
</feature>
<comment type="caution">
    <text evidence="4">The sequence shown here is derived from an EMBL/GenBank/DDBJ whole genome shotgun (WGS) entry which is preliminary data.</text>
</comment>
<dbReference type="Pfam" id="PF16344">
    <property type="entry name" value="FecR_C"/>
    <property type="match status" value="1"/>
</dbReference>
<keyword evidence="5" id="KW-1185">Reference proteome</keyword>
<sequence length="393" mass="43386">MLNKERIQYLLKQYFAGNITAEERTMLFEALAHDHSEGWGDSLQQLMAAGEKDPLYKAADWEHIVNKILQFEQLPAVHKNRKYIGIFSLQRLTAAAAVLLIVTAGIWFWWSHDGRKAQQEDLQGMMVNDVPPGGNSGILTLGDGSQIMLDSAGNGTLLYQGNAQVIKAGNGQLTYNNTGSPGKVSYNTLTTPRGGQYRVTLPDGTRVWLNAASSLTYPTAFTDKQRVVELTGEGYFEVTANAAKPFHVKVNQTDIAVLGTSFNVMAYGEEKMQQTTLLEGAIQLKTGEAAVLLKPGQQGNIDQQGTLQVLDQVDLEEVTGWKNGVFQLNSADIPAVMRQISRWYNVEVVYEGKMPEGHISGKIAMDLTLAQVLKILELSGLHYRLENKKIIVM</sequence>
<feature type="transmembrane region" description="Helical" evidence="1">
    <location>
        <begin position="89"/>
        <end position="110"/>
    </location>
</feature>
<evidence type="ECO:0000259" key="2">
    <source>
        <dbReference type="Pfam" id="PF04773"/>
    </source>
</evidence>
<dbReference type="InterPro" id="IPR012373">
    <property type="entry name" value="Ferrdict_sens_TM"/>
</dbReference>
<gene>
    <name evidence="4" type="ORF">ABR189_04145</name>
</gene>
<keyword evidence="1" id="KW-0812">Transmembrane</keyword>
<dbReference type="InterPro" id="IPR006860">
    <property type="entry name" value="FecR"/>
</dbReference>